<evidence type="ECO:0000313" key="2">
    <source>
        <dbReference type="Proteomes" id="UP000000748"/>
    </source>
</evidence>
<reference evidence="2" key="1">
    <citation type="journal article" date="2009" name="PLoS Genet.">
        <title>Organised genome dynamics in the Escherichia coli species results in highly diverse adaptive paths.</title>
        <authorList>
            <person name="Touchon M."/>
            <person name="Hoede C."/>
            <person name="Tenaillon O."/>
            <person name="Barbe V."/>
            <person name="Baeriswyl S."/>
            <person name="Bidet P."/>
            <person name="Bingen E."/>
            <person name="Bonacorsi S."/>
            <person name="Bouchier C."/>
            <person name="Bouvet O."/>
            <person name="Calteau A."/>
            <person name="Chiapello H."/>
            <person name="Clermont O."/>
            <person name="Cruveiller S."/>
            <person name="Danchin A."/>
            <person name="Diard M."/>
            <person name="Dossat C."/>
            <person name="Karoui M.E."/>
            <person name="Frapy E."/>
            <person name="Garry L."/>
            <person name="Ghigo J.M."/>
            <person name="Gilles A.M."/>
            <person name="Johnson J."/>
            <person name="Le Bouguenec C."/>
            <person name="Lescat M."/>
            <person name="Mangenot S."/>
            <person name="Martinez-Jehanne V."/>
            <person name="Matic I."/>
            <person name="Nassif X."/>
            <person name="Oztas S."/>
            <person name="Petit M.A."/>
            <person name="Pichon C."/>
            <person name="Rouy Z."/>
            <person name="Ruf C.S."/>
            <person name="Schneider D."/>
            <person name="Tourret J."/>
            <person name="Vacherie B."/>
            <person name="Vallenet D."/>
            <person name="Medigue C."/>
            <person name="Rocha E.P.C."/>
            <person name="Denamur E."/>
        </authorList>
    </citation>
    <scope>NUCLEOTIDE SEQUENCE [LARGE SCALE GENOMIC DNA]</scope>
    <source>
        <strain evidence="2">ED1a</strain>
    </source>
</reference>
<gene>
    <name evidence="1" type="ordered locus">ECED1_3467</name>
</gene>
<name>B7MZV2_ECO81</name>
<sequence length="37" mass="4044">MVELRVKPYESGDKEYMVQEAGSDITAGTVEAVPELT</sequence>
<dbReference type="HOGENOM" id="CLU_3343013_0_0_6"/>
<proteinExistence type="predicted"/>
<dbReference type="Proteomes" id="UP000000748">
    <property type="component" value="Chromosome"/>
</dbReference>
<protein>
    <submittedName>
        <fullName evidence="1">Uncharacterized protein</fullName>
    </submittedName>
</protein>
<dbReference type="KEGG" id="ecq:ECED1_3467"/>
<dbReference type="AlphaFoldDB" id="B7MZV2"/>
<dbReference type="EMBL" id="CU928162">
    <property type="protein sequence ID" value="CAR09620.2"/>
    <property type="molecule type" value="Genomic_DNA"/>
</dbReference>
<evidence type="ECO:0000313" key="1">
    <source>
        <dbReference type="EMBL" id="CAR09620.2"/>
    </source>
</evidence>
<organism evidence="1 2">
    <name type="scientific">Escherichia coli O81 (strain ED1a)</name>
    <dbReference type="NCBI Taxonomy" id="585397"/>
    <lineage>
        <taxon>Bacteria</taxon>
        <taxon>Pseudomonadati</taxon>
        <taxon>Pseudomonadota</taxon>
        <taxon>Gammaproteobacteria</taxon>
        <taxon>Enterobacterales</taxon>
        <taxon>Enterobacteriaceae</taxon>
        <taxon>Escherichia</taxon>
    </lineage>
</organism>
<accession>B7MZV2</accession>